<dbReference type="EMBL" id="JAPFFF010000002">
    <property type="protein sequence ID" value="KAK8897535.1"/>
    <property type="molecule type" value="Genomic_DNA"/>
</dbReference>
<evidence type="ECO:0000313" key="19">
    <source>
        <dbReference type="EMBL" id="KAK8897535.1"/>
    </source>
</evidence>
<dbReference type="Proteomes" id="UP001470230">
    <property type="component" value="Unassembled WGS sequence"/>
</dbReference>
<evidence type="ECO:0000256" key="16">
    <source>
        <dbReference type="SAM" id="Coils"/>
    </source>
</evidence>
<proteinExistence type="predicted"/>
<evidence type="ECO:0000256" key="14">
    <source>
        <dbReference type="ARBA" id="ARBA00023170"/>
    </source>
</evidence>
<keyword evidence="12" id="KW-0829">Tyrosine-protein kinase</keyword>
<evidence type="ECO:0000256" key="10">
    <source>
        <dbReference type="ARBA" id="ARBA00022989"/>
    </source>
</evidence>
<evidence type="ECO:0000313" key="20">
    <source>
        <dbReference type="Proteomes" id="UP001470230"/>
    </source>
</evidence>
<reference evidence="19 20" key="1">
    <citation type="submission" date="2024-04" db="EMBL/GenBank/DDBJ databases">
        <title>Tritrichomonas musculus Genome.</title>
        <authorList>
            <person name="Alves-Ferreira E."/>
            <person name="Grigg M."/>
            <person name="Lorenzi H."/>
            <person name="Galac M."/>
        </authorList>
    </citation>
    <scope>NUCLEOTIDE SEQUENCE [LARGE SCALE GENOMIC DNA]</scope>
    <source>
        <strain evidence="19 20">EAF2021</strain>
    </source>
</reference>
<protein>
    <recommendedName>
        <fullName evidence="2">receptor protein-tyrosine kinase</fullName>
        <ecNumber evidence="2">2.7.10.1</ecNumber>
    </recommendedName>
</protein>
<evidence type="ECO:0000256" key="11">
    <source>
        <dbReference type="ARBA" id="ARBA00023136"/>
    </source>
</evidence>
<evidence type="ECO:0000256" key="7">
    <source>
        <dbReference type="ARBA" id="ARBA00022741"/>
    </source>
</evidence>
<dbReference type="InterPro" id="IPR055163">
    <property type="entry name" value="ALK/LTK-like_GRD"/>
</dbReference>
<feature type="region of interest" description="Disordered" evidence="17">
    <location>
        <begin position="705"/>
        <end position="729"/>
    </location>
</feature>
<evidence type="ECO:0000256" key="12">
    <source>
        <dbReference type="ARBA" id="ARBA00023137"/>
    </source>
</evidence>
<keyword evidence="4" id="KW-0808">Transferase</keyword>
<evidence type="ECO:0000256" key="2">
    <source>
        <dbReference type="ARBA" id="ARBA00011902"/>
    </source>
</evidence>
<evidence type="ECO:0000256" key="15">
    <source>
        <dbReference type="ARBA" id="ARBA00023180"/>
    </source>
</evidence>
<keyword evidence="9" id="KW-0067">ATP-binding</keyword>
<keyword evidence="15" id="KW-0325">Glycoprotein</keyword>
<evidence type="ECO:0000259" key="18">
    <source>
        <dbReference type="Pfam" id="PF12810"/>
    </source>
</evidence>
<gene>
    <name evidence="19" type="ORF">M9Y10_015491</name>
</gene>
<keyword evidence="20" id="KW-1185">Reference proteome</keyword>
<feature type="domain" description="ALK/LTK-like glycine-rich" evidence="18">
    <location>
        <begin position="486"/>
        <end position="727"/>
    </location>
</feature>
<evidence type="ECO:0000256" key="9">
    <source>
        <dbReference type="ARBA" id="ARBA00022840"/>
    </source>
</evidence>
<evidence type="ECO:0000256" key="6">
    <source>
        <dbReference type="ARBA" id="ARBA00022729"/>
    </source>
</evidence>
<evidence type="ECO:0000256" key="5">
    <source>
        <dbReference type="ARBA" id="ARBA00022692"/>
    </source>
</evidence>
<dbReference type="EC" id="2.7.10.1" evidence="2"/>
<keyword evidence="8" id="KW-0418">Kinase</keyword>
<keyword evidence="7" id="KW-0547">Nucleotide-binding</keyword>
<keyword evidence="5" id="KW-0812">Transmembrane</keyword>
<keyword evidence="11" id="KW-0472">Membrane</keyword>
<comment type="subcellular location">
    <subcellularLocation>
        <location evidence="1">Cell membrane</location>
        <topology evidence="1">Single-pass type I membrane protein</topology>
    </subcellularLocation>
</comment>
<accession>A0ABR2L2G0</accession>
<organism evidence="19 20">
    <name type="scientific">Tritrichomonas musculus</name>
    <dbReference type="NCBI Taxonomy" id="1915356"/>
    <lineage>
        <taxon>Eukaryota</taxon>
        <taxon>Metamonada</taxon>
        <taxon>Parabasalia</taxon>
        <taxon>Tritrichomonadida</taxon>
        <taxon>Tritrichomonadidae</taxon>
        <taxon>Tritrichomonas</taxon>
    </lineage>
</organism>
<sequence>MDFELDIPEKVFKKDFIIIYKGLKEHEGHMIQSIEEIETCKEELIRKLRYFQQKTNEMKQTNEIFIHDIYPTKIFKDFIDSIETNKIQVNESNYMIYSELCSKYEYDSLQTVLDKFSSNRPDIQQILTDKTIDSVKEEKLSKNLDLCLQNENFAKLPISVLIRILNSPKRILHDHHLLFEFVKKIINQYEENQVYSNSNDNDLEENMQLLLSCLDFAEMTNEDLDELFQMKYLTGVFNCRHSKEKMKLLFEENKSKEKYQLELEKRILRIEEKLSTEMKNKDEEMNQLRADVERFQAKINQQEQDISKYQSENEQLRQLIEKQENKMREIEDKFNAIQNKLEEQENASKCQSEIEQLRKAHEDQSRRLSIFEKLFHLNVKITASVDSNQAIKGRIDIDERLMKLDKSKSKYILNTKSYAKLDMSEYEEGEQIKSSSHKFSFMKTAGTYFLHALIIDDIGNVDEYVSKAIQTKGARYTFNYTGRVQSIKLNEGKYKLEVWGAEGGNNNSFSGFAGKGGYSVGLLTLKSETTLYVYVGGTTNSSSGGWNGGGKGFISVGGGGATDISLYGDEGGTDWNTENHLYSRIIVAGGGGGSSRSNEPNIFGGCGGGESGGTHDINKVRPGTQTAGNQFGVGGDGHLATGYASGGGGGWYGGYGYHGCVSEKGGGGGSGYIYNSSNASKYPDNCKLNNSFYLSEAKTISGDQEMPGAYGTANEKGHSGNGFASITPQ</sequence>
<keyword evidence="6" id="KW-0732">Signal</keyword>
<feature type="coiled-coil region" evidence="16">
    <location>
        <begin position="271"/>
        <end position="374"/>
    </location>
</feature>
<dbReference type="Pfam" id="PF12810">
    <property type="entry name" value="ALK_LTK_GRD"/>
    <property type="match status" value="1"/>
</dbReference>
<evidence type="ECO:0000256" key="3">
    <source>
        <dbReference type="ARBA" id="ARBA00022475"/>
    </source>
</evidence>
<keyword evidence="3" id="KW-1003">Cell membrane</keyword>
<keyword evidence="13" id="KW-1015">Disulfide bond</keyword>
<evidence type="ECO:0000256" key="4">
    <source>
        <dbReference type="ARBA" id="ARBA00022679"/>
    </source>
</evidence>
<comment type="caution">
    <text evidence="19">The sequence shown here is derived from an EMBL/GenBank/DDBJ whole genome shotgun (WGS) entry which is preliminary data.</text>
</comment>
<evidence type="ECO:0000256" key="17">
    <source>
        <dbReference type="SAM" id="MobiDB-lite"/>
    </source>
</evidence>
<keyword evidence="16" id="KW-0175">Coiled coil</keyword>
<keyword evidence="14" id="KW-0675">Receptor</keyword>
<name>A0ABR2L2G0_9EUKA</name>
<keyword evidence="10" id="KW-1133">Transmembrane helix</keyword>
<evidence type="ECO:0000256" key="1">
    <source>
        <dbReference type="ARBA" id="ARBA00004251"/>
    </source>
</evidence>
<evidence type="ECO:0000256" key="8">
    <source>
        <dbReference type="ARBA" id="ARBA00022777"/>
    </source>
</evidence>
<evidence type="ECO:0000256" key="13">
    <source>
        <dbReference type="ARBA" id="ARBA00023157"/>
    </source>
</evidence>